<dbReference type="GO" id="GO:0005829">
    <property type="term" value="C:cytosol"/>
    <property type="evidence" value="ECO:0007669"/>
    <property type="project" value="TreeGrafter"/>
</dbReference>
<dbReference type="GO" id="GO:0005524">
    <property type="term" value="F:ATP binding"/>
    <property type="evidence" value="ECO:0007669"/>
    <property type="project" value="UniProtKB-KW"/>
</dbReference>
<evidence type="ECO:0000256" key="1">
    <source>
        <dbReference type="ARBA" id="ARBA00001947"/>
    </source>
</evidence>
<dbReference type="InterPro" id="IPR009080">
    <property type="entry name" value="tRNAsynth_Ia_anticodon-bd"/>
</dbReference>
<dbReference type="Pfam" id="PF01406">
    <property type="entry name" value="tRNA-synt_1e"/>
    <property type="match status" value="1"/>
</dbReference>
<proteinExistence type="inferred from homology"/>
<evidence type="ECO:0000256" key="5">
    <source>
        <dbReference type="ARBA" id="ARBA00014738"/>
    </source>
</evidence>
<evidence type="ECO:0000256" key="3">
    <source>
        <dbReference type="ARBA" id="ARBA00005594"/>
    </source>
</evidence>
<dbReference type="GO" id="GO:0004817">
    <property type="term" value="F:cysteine-tRNA ligase activity"/>
    <property type="evidence" value="ECO:0007669"/>
    <property type="project" value="UniProtKB-EC"/>
</dbReference>
<evidence type="ECO:0000256" key="15">
    <source>
        <dbReference type="SAM" id="Coils"/>
    </source>
</evidence>
<feature type="coiled-coil region" evidence="15">
    <location>
        <begin position="330"/>
        <end position="357"/>
    </location>
</feature>
<evidence type="ECO:0000256" key="2">
    <source>
        <dbReference type="ARBA" id="ARBA00004496"/>
    </source>
</evidence>
<evidence type="ECO:0000256" key="12">
    <source>
        <dbReference type="ARBA" id="ARBA00022917"/>
    </source>
</evidence>
<dbReference type="Gene3D" id="1.20.120.1910">
    <property type="entry name" value="Cysteine-tRNA ligase, C-terminal anti-codon recognition domain"/>
    <property type="match status" value="1"/>
</dbReference>
<protein>
    <recommendedName>
        <fullName evidence="5">Cysteine--tRNA ligase</fullName>
        <ecNumber evidence="4">6.1.1.16</ecNumber>
    </recommendedName>
    <alternativeName>
        <fullName evidence="14">Cysteinyl-tRNA synthetase</fullName>
    </alternativeName>
</protein>
<evidence type="ECO:0000256" key="7">
    <source>
        <dbReference type="ARBA" id="ARBA00022598"/>
    </source>
</evidence>
<comment type="cofactor">
    <cofactor evidence="1">
        <name>Zn(2+)</name>
        <dbReference type="ChEBI" id="CHEBI:29105"/>
    </cofactor>
</comment>
<keyword evidence="12" id="KW-0648">Protein biosynthesis</keyword>
<evidence type="ECO:0000256" key="9">
    <source>
        <dbReference type="ARBA" id="ARBA00022741"/>
    </source>
</evidence>
<evidence type="ECO:0000313" key="17">
    <source>
        <dbReference type="EMBL" id="GAG62147.1"/>
    </source>
</evidence>
<evidence type="ECO:0000256" key="13">
    <source>
        <dbReference type="ARBA" id="ARBA00023146"/>
    </source>
</evidence>
<keyword evidence="6" id="KW-0963">Cytoplasm</keyword>
<feature type="domain" description="Cysteinyl-tRNA synthetase class Ia DALR" evidence="16">
    <location>
        <begin position="260"/>
        <end position="330"/>
    </location>
</feature>
<dbReference type="EMBL" id="BART01001096">
    <property type="protein sequence ID" value="GAG62147.1"/>
    <property type="molecule type" value="Genomic_DNA"/>
</dbReference>
<dbReference type="AlphaFoldDB" id="X0ZW58"/>
<dbReference type="PRINTS" id="PR00983">
    <property type="entry name" value="TRNASYNTHCYS"/>
</dbReference>
<dbReference type="GO" id="GO:0046872">
    <property type="term" value="F:metal ion binding"/>
    <property type="evidence" value="ECO:0007669"/>
    <property type="project" value="UniProtKB-KW"/>
</dbReference>
<comment type="similarity">
    <text evidence="3">Belongs to the class-I aminoacyl-tRNA synthetase family.</text>
</comment>
<dbReference type="InterPro" id="IPR015803">
    <property type="entry name" value="Cys-tRNA-ligase"/>
</dbReference>
<dbReference type="NCBIfam" id="TIGR00435">
    <property type="entry name" value="cysS"/>
    <property type="match status" value="1"/>
</dbReference>
<dbReference type="PANTHER" id="PTHR10890:SF3">
    <property type="entry name" value="CYSTEINE--TRNA LIGASE, CYTOPLASMIC"/>
    <property type="match status" value="1"/>
</dbReference>
<sequence length="395" mass="45143">MGGFSKMPLATEMIAEIIDIIKKIIENGYGYVVDGNVYFEVSKFPAYGKLSGQDISEMKDTGDNGFEKRNKIDFALWKKAREGEPSWGSPWGRGRPGWHIECSAMSTTLLDRNIDIHGGGIDLIFPHHENEIAQSEAAFPGEGDFVRYWMHNGMIEVKSGKMSKSLGLEENWILKNLLKSYSPDTIKMYMLSTHYRSPLEFSMEKLDEAGRALEKITNTLKNIKFLIEQKEDLFGGETRGEADMQVISRLDTFTREFEVNFKNSMDDDFNSARAIGDIFEFIKNINNIIQKPDFKINASLKKSLSGACIKIKELGLVLGLNFLKEVSRISENIVARIEITKEEIEKLIKERETARKNKDYKKADKIRNYLHSNGIILEDRKEGTIWKLKDNRNGK</sequence>
<evidence type="ECO:0000256" key="6">
    <source>
        <dbReference type="ARBA" id="ARBA00022490"/>
    </source>
</evidence>
<evidence type="ECO:0000256" key="10">
    <source>
        <dbReference type="ARBA" id="ARBA00022833"/>
    </source>
</evidence>
<dbReference type="InterPro" id="IPR015273">
    <property type="entry name" value="Cys-tRNA-synt_Ia_DALR"/>
</dbReference>
<dbReference type="Pfam" id="PF23493">
    <property type="entry name" value="CysS_C"/>
    <property type="match status" value="1"/>
</dbReference>
<gene>
    <name evidence="17" type="ORF">S01H4_04171</name>
</gene>
<reference evidence="17" key="1">
    <citation type="journal article" date="2014" name="Front. Microbiol.">
        <title>High frequency of phylogenetically diverse reductive dehalogenase-homologous genes in deep subseafloor sedimentary metagenomes.</title>
        <authorList>
            <person name="Kawai M."/>
            <person name="Futagami T."/>
            <person name="Toyoda A."/>
            <person name="Takaki Y."/>
            <person name="Nishi S."/>
            <person name="Hori S."/>
            <person name="Arai W."/>
            <person name="Tsubouchi T."/>
            <person name="Morono Y."/>
            <person name="Uchiyama I."/>
            <person name="Ito T."/>
            <person name="Fujiyama A."/>
            <person name="Inagaki F."/>
            <person name="Takami H."/>
        </authorList>
    </citation>
    <scope>NUCLEOTIDE SEQUENCE</scope>
    <source>
        <strain evidence="17">Expedition CK06-06</strain>
    </source>
</reference>
<dbReference type="InterPro" id="IPR024909">
    <property type="entry name" value="Cys-tRNA/MSH_ligase"/>
</dbReference>
<dbReference type="InterPro" id="IPR056411">
    <property type="entry name" value="CysS_C"/>
</dbReference>
<keyword evidence="11" id="KW-0067">ATP-binding</keyword>
<evidence type="ECO:0000259" key="16">
    <source>
        <dbReference type="SMART" id="SM00840"/>
    </source>
</evidence>
<keyword evidence="10" id="KW-0862">Zinc</keyword>
<comment type="caution">
    <text evidence="17">The sequence shown here is derived from an EMBL/GenBank/DDBJ whole genome shotgun (WGS) entry which is preliminary data.</text>
</comment>
<keyword evidence="8" id="KW-0479">Metal-binding</keyword>
<keyword evidence="15" id="KW-0175">Coiled coil</keyword>
<name>X0ZW58_9ZZZZ</name>
<keyword evidence="13" id="KW-0030">Aminoacyl-tRNA synthetase</keyword>
<dbReference type="SUPFAM" id="SSF47323">
    <property type="entry name" value="Anticodon-binding domain of a subclass of class I aminoacyl-tRNA synthetases"/>
    <property type="match status" value="1"/>
</dbReference>
<comment type="subcellular location">
    <subcellularLocation>
        <location evidence="2">Cytoplasm</location>
    </subcellularLocation>
</comment>
<dbReference type="Gene3D" id="3.40.50.620">
    <property type="entry name" value="HUPs"/>
    <property type="match status" value="1"/>
</dbReference>
<dbReference type="SUPFAM" id="SSF52374">
    <property type="entry name" value="Nucleotidylyl transferase"/>
    <property type="match status" value="1"/>
</dbReference>
<dbReference type="Pfam" id="PF09190">
    <property type="entry name" value="DALR_2"/>
    <property type="match status" value="1"/>
</dbReference>
<dbReference type="InterPro" id="IPR014729">
    <property type="entry name" value="Rossmann-like_a/b/a_fold"/>
</dbReference>
<keyword evidence="9" id="KW-0547">Nucleotide-binding</keyword>
<organism evidence="17">
    <name type="scientific">marine sediment metagenome</name>
    <dbReference type="NCBI Taxonomy" id="412755"/>
    <lineage>
        <taxon>unclassified sequences</taxon>
        <taxon>metagenomes</taxon>
        <taxon>ecological metagenomes</taxon>
    </lineage>
</organism>
<dbReference type="PANTHER" id="PTHR10890">
    <property type="entry name" value="CYSTEINYL-TRNA SYNTHETASE"/>
    <property type="match status" value="1"/>
</dbReference>
<dbReference type="InterPro" id="IPR032678">
    <property type="entry name" value="tRNA-synt_1_cat_dom"/>
</dbReference>
<evidence type="ECO:0000256" key="8">
    <source>
        <dbReference type="ARBA" id="ARBA00022723"/>
    </source>
</evidence>
<dbReference type="EC" id="6.1.1.16" evidence="4"/>
<evidence type="ECO:0000256" key="14">
    <source>
        <dbReference type="ARBA" id="ARBA00031499"/>
    </source>
</evidence>
<dbReference type="GO" id="GO:0006423">
    <property type="term" value="P:cysteinyl-tRNA aminoacylation"/>
    <property type="evidence" value="ECO:0007669"/>
    <property type="project" value="InterPro"/>
</dbReference>
<evidence type="ECO:0000256" key="4">
    <source>
        <dbReference type="ARBA" id="ARBA00012832"/>
    </source>
</evidence>
<dbReference type="SMART" id="SM00840">
    <property type="entry name" value="DALR_2"/>
    <property type="match status" value="1"/>
</dbReference>
<accession>X0ZW58</accession>
<keyword evidence="7" id="KW-0436">Ligase</keyword>
<evidence type="ECO:0000256" key="11">
    <source>
        <dbReference type="ARBA" id="ARBA00022840"/>
    </source>
</evidence>